<keyword evidence="2" id="KW-0238">DNA-binding</keyword>
<dbReference type="PANTHER" id="PTHR43537:SF6">
    <property type="entry name" value="HTH-TYPE TRANSCRIPTIONAL REPRESSOR RSPR"/>
    <property type="match status" value="1"/>
</dbReference>
<evidence type="ECO:0000256" key="2">
    <source>
        <dbReference type="ARBA" id="ARBA00023125"/>
    </source>
</evidence>
<protein>
    <submittedName>
        <fullName evidence="5">GntR family transcriptional regulator</fullName>
    </submittedName>
</protein>
<keyword evidence="6" id="KW-1185">Reference proteome</keyword>
<evidence type="ECO:0000256" key="1">
    <source>
        <dbReference type="ARBA" id="ARBA00023015"/>
    </source>
</evidence>
<dbReference type="SMART" id="SM00345">
    <property type="entry name" value="HTH_GNTR"/>
    <property type="match status" value="1"/>
</dbReference>
<name>A0ABQ4NFA1_9BACL</name>
<dbReference type="CDD" id="cd07377">
    <property type="entry name" value="WHTH_GntR"/>
    <property type="match status" value="1"/>
</dbReference>
<dbReference type="Pfam" id="PF07729">
    <property type="entry name" value="FCD"/>
    <property type="match status" value="1"/>
</dbReference>
<feature type="domain" description="HTH gntR-type" evidence="4">
    <location>
        <begin position="4"/>
        <end position="71"/>
    </location>
</feature>
<evidence type="ECO:0000256" key="3">
    <source>
        <dbReference type="ARBA" id="ARBA00023163"/>
    </source>
</evidence>
<dbReference type="InterPro" id="IPR036390">
    <property type="entry name" value="WH_DNA-bd_sf"/>
</dbReference>
<dbReference type="InterPro" id="IPR008920">
    <property type="entry name" value="TF_FadR/GntR_C"/>
</dbReference>
<evidence type="ECO:0000313" key="5">
    <source>
        <dbReference type="EMBL" id="GIQ66880.1"/>
    </source>
</evidence>
<dbReference type="Pfam" id="PF00392">
    <property type="entry name" value="GntR"/>
    <property type="match status" value="1"/>
</dbReference>
<dbReference type="EMBL" id="BOVJ01000222">
    <property type="protein sequence ID" value="GIQ66880.1"/>
    <property type="molecule type" value="Genomic_DNA"/>
</dbReference>
<dbReference type="SMART" id="SM00895">
    <property type="entry name" value="FCD"/>
    <property type="match status" value="1"/>
</dbReference>
<dbReference type="PROSITE" id="PS50949">
    <property type="entry name" value="HTH_GNTR"/>
    <property type="match status" value="1"/>
</dbReference>
<dbReference type="InterPro" id="IPR011711">
    <property type="entry name" value="GntR_C"/>
</dbReference>
<keyword evidence="1" id="KW-0805">Transcription regulation</keyword>
<dbReference type="PRINTS" id="PR00035">
    <property type="entry name" value="HTHGNTR"/>
</dbReference>
<dbReference type="Gene3D" id="1.10.10.10">
    <property type="entry name" value="Winged helix-like DNA-binding domain superfamily/Winged helix DNA-binding domain"/>
    <property type="match status" value="1"/>
</dbReference>
<evidence type="ECO:0000313" key="6">
    <source>
        <dbReference type="Proteomes" id="UP000680304"/>
    </source>
</evidence>
<proteinExistence type="predicted"/>
<accession>A0ABQ4NFA1</accession>
<dbReference type="SUPFAM" id="SSF48008">
    <property type="entry name" value="GntR ligand-binding domain-like"/>
    <property type="match status" value="1"/>
</dbReference>
<organism evidence="5 6">
    <name type="scientific">Paenibacillus cisolokensis</name>
    <dbReference type="NCBI Taxonomy" id="1658519"/>
    <lineage>
        <taxon>Bacteria</taxon>
        <taxon>Bacillati</taxon>
        <taxon>Bacillota</taxon>
        <taxon>Bacilli</taxon>
        <taxon>Bacillales</taxon>
        <taxon>Paenibacillaceae</taxon>
        <taxon>Paenibacillus</taxon>
    </lineage>
</organism>
<sequence>MDASNVKHSVYTEIREAIIHARLEPGQRLSEADLAVKMNVSRTPVREAFISLSKEGLVEILPQRGTFVTKIDLEDVRQSTFIRESLEISVLGELIKKITPEQIARLKENVAEQEKSHQRNDYIRFYELDEEFHRSLAEMSGHGKVWDIIKEIKVQMDRVRLLSLPIPSRIAELIRQHFAIIQALEERNADKARETMVLHLQYVTKPSEVQEKYKDYFIT</sequence>
<dbReference type="PANTHER" id="PTHR43537">
    <property type="entry name" value="TRANSCRIPTIONAL REGULATOR, GNTR FAMILY"/>
    <property type="match status" value="1"/>
</dbReference>
<dbReference type="Gene3D" id="1.20.120.530">
    <property type="entry name" value="GntR ligand-binding domain-like"/>
    <property type="match status" value="1"/>
</dbReference>
<dbReference type="Proteomes" id="UP000680304">
    <property type="component" value="Unassembled WGS sequence"/>
</dbReference>
<reference evidence="5 6" key="1">
    <citation type="submission" date="2021-04" db="EMBL/GenBank/DDBJ databases">
        <title>Draft genome sequence of Paenibacillus cisolokensis, LC2-13A.</title>
        <authorList>
            <person name="Uke A."/>
            <person name="Chhe C."/>
            <person name="Baramee S."/>
            <person name="Kosugi A."/>
        </authorList>
    </citation>
    <scope>NUCLEOTIDE SEQUENCE [LARGE SCALE GENOMIC DNA]</scope>
    <source>
        <strain evidence="5 6">LC2-13A</strain>
    </source>
</reference>
<keyword evidence="3" id="KW-0804">Transcription</keyword>
<evidence type="ECO:0000259" key="4">
    <source>
        <dbReference type="PROSITE" id="PS50949"/>
    </source>
</evidence>
<dbReference type="InterPro" id="IPR036388">
    <property type="entry name" value="WH-like_DNA-bd_sf"/>
</dbReference>
<comment type="caution">
    <text evidence="5">The sequence shown here is derived from an EMBL/GenBank/DDBJ whole genome shotgun (WGS) entry which is preliminary data.</text>
</comment>
<dbReference type="RefSeq" id="WP_213531513.1">
    <property type="nucleotide sequence ID" value="NZ_BOVJ01000222.1"/>
</dbReference>
<dbReference type="InterPro" id="IPR000524">
    <property type="entry name" value="Tscrpt_reg_HTH_GntR"/>
</dbReference>
<gene>
    <name evidence="5" type="primary">ydfH</name>
    <name evidence="5" type="ORF">PACILC2_54480</name>
</gene>
<dbReference type="SUPFAM" id="SSF46785">
    <property type="entry name" value="Winged helix' DNA-binding domain"/>
    <property type="match status" value="1"/>
</dbReference>